<keyword evidence="2" id="KW-1185">Reference proteome</keyword>
<accession>A0ACC0JN13</accession>
<reference evidence="1 2" key="1">
    <citation type="journal article" date="2022" name="Genome Biol. Evol.">
        <title>The Spruce Budworm Genome: Reconstructing the Evolutionary History of Antifreeze Proteins.</title>
        <authorList>
            <person name="Beliveau C."/>
            <person name="Gagne P."/>
            <person name="Picq S."/>
            <person name="Vernygora O."/>
            <person name="Keeling C.I."/>
            <person name="Pinkney K."/>
            <person name="Doucet D."/>
            <person name="Wen F."/>
            <person name="Johnston J.S."/>
            <person name="Maaroufi H."/>
            <person name="Boyle B."/>
            <person name="Laroche J."/>
            <person name="Dewar K."/>
            <person name="Juretic N."/>
            <person name="Blackburn G."/>
            <person name="Nisole A."/>
            <person name="Brunet B."/>
            <person name="Brandao M."/>
            <person name="Lumley L."/>
            <person name="Duan J."/>
            <person name="Quan G."/>
            <person name="Lucarotti C.J."/>
            <person name="Roe A.D."/>
            <person name="Sperling F.A.H."/>
            <person name="Levesque R.C."/>
            <person name="Cusson M."/>
        </authorList>
    </citation>
    <scope>NUCLEOTIDE SEQUENCE [LARGE SCALE GENOMIC DNA]</scope>
    <source>
        <strain evidence="1">Glfc:IPQL:Cfum</strain>
    </source>
</reference>
<organism evidence="1 2">
    <name type="scientific">Choristoneura fumiferana</name>
    <name type="common">Spruce budworm moth</name>
    <name type="synonym">Archips fumiferana</name>
    <dbReference type="NCBI Taxonomy" id="7141"/>
    <lineage>
        <taxon>Eukaryota</taxon>
        <taxon>Metazoa</taxon>
        <taxon>Ecdysozoa</taxon>
        <taxon>Arthropoda</taxon>
        <taxon>Hexapoda</taxon>
        <taxon>Insecta</taxon>
        <taxon>Pterygota</taxon>
        <taxon>Neoptera</taxon>
        <taxon>Endopterygota</taxon>
        <taxon>Lepidoptera</taxon>
        <taxon>Glossata</taxon>
        <taxon>Ditrysia</taxon>
        <taxon>Tortricoidea</taxon>
        <taxon>Tortricidae</taxon>
        <taxon>Tortricinae</taxon>
        <taxon>Choristoneura</taxon>
    </lineage>
</organism>
<comment type="caution">
    <text evidence="1">The sequence shown here is derived from an EMBL/GenBank/DDBJ whole genome shotgun (WGS) entry which is preliminary data.</text>
</comment>
<evidence type="ECO:0000313" key="2">
    <source>
        <dbReference type="Proteomes" id="UP001064048"/>
    </source>
</evidence>
<gene>
    <name evidence="1" type="ORF">MSG28_011342</name>
</gene>
<protein>
    <submittedName>
        <fullName evidence="1">Uncharacterized protein</fullName>
    </submittedName>
</protein>
<dbReference type="Proteomes" id="UP001064048">
    <property type="component" value="Chromosome 19"/>
</dbReference>
<evidence type="ECO:0000313" key="1">
    <source>
        <dbReference type="EMBL" id="KAI8425509.1"/>
    </source>
</evidence>
<sequence length="107" mass="11946">MDAQKKTEKETSAENRTQGNYGSAAPDPARRLTVAFGPDSSQLRHLRVQQRSESHTVFEVLQPSPRGFNIVRVKVLSNWGTRCTRVSTASGFTRPASRPDPEKLDCF</sequence>
<proteinExistence type="predicted"/>
<dbReference type="EMBL" id="CM046119">
    <property type="protein sequence ID" value="KAI8425509.1"/>
    <property type="molecule type" value="Genomic_DNA"/>
</dbReference>
<name>A0ACC0JN13_CHOFU</name>